<evidence type="ECO:0000256" key="2">
    <source>
        <dbReference type="RuleBase" id="RU000411"/>
    </source>
</evidence>
<dbReference type="AlphaFoldDB" id="A0AAV6JHK5"/>
<dbReference type="InterPro" id="IPR036186">
    <property type="entry name" value="Serpin_sf"/>
</dbReference>
<organism evidence="5 6">
    <name type="scientific">Rhododendron griersonianum</name>
    <dbReference type="NCBI Taxonomy" id="479676"/>
    <lineage>
        <taxon>Eukaryota</taxon>
        <taxon>Viridiplantae</taxon>
        <taxon>Streptophyta</taxon>
        <taxon>Embryophyta</taxon>
        <taxon>Tracheophyta</taxon>
        <taxon>Spermatophyta</taxon>
        <taxon>Magnoliopsida</taxon>
        <taxon>eudicotyledons</taxon>
        <taxon>Gunneridae</taxon>
        <taxon>Pentapetalae</taxon>
        <taxon>asterids</taxon>
        <taxon>Ericales</taxon>
        <taxon>Ericaceae</taxon>
        <taxon>Ericoideae</taxon>
        <taxon>Rhodoreae</taxon>
        <taxon>Rhododendron</taxon>
    </lineage>
</organism>
<dbReference type="SUPFAM" id="SSF56574">
    <property type="entry name" value="Serpins"/>
    <property type="match status" value="1"/>
</dbReference>
<comment type="caution">
    <text evidence="5">The sequence shown here is derived from an EMBL/GenBank/DDBJ whole genome shotgun (WGS) entry which is preliminary data.</text>
</comment>
<dbReference type="GO" id="GO:0005615">
    <property type="term" value="C:extracellular space"/>
    <property type="evidence" value="ECO:0007669"/>
    <property type="project" value="InterPro"/>
</dbReference>
<feature type="compositionally biased region" description="Polar residues" evidence="3">
    <location>
        <begin position="218"/>
        <end position="238"/>
    </location>
</feature>
<dbReference type="InterPro" id="IPR042185">
    <property type="entry name" value="Serpin_sf_2"/>
</dbReference>
<feature type="region of interest" description="Disordered" evidence="3">
    <location>
        <begin position="24"/>
        <end position="101"/>
    </location>
</feature>
<dbReference type="InterPro" id="IPR023795">
    <property type="entry name" value="Serpin_CS"/>
</dbReference>
<dbReference type="PANTHER" id="PTHR11461:SF315">
    <property type="entry name" value="SERPIN-Z3-LIKE"/>
    <property type="match status" value="1"/>
</dbReference>
<evidence type="ECO:0000313" key="6">
    <source>
        <dbReference type="Proteomes" id="UP000823749"/>
    </source>
</evidence>
<dbReference type="SMART" id="SM00093">
    <property type="entry name" value="SERPIN"/>
    <property type="match status" value="1"/>
</dbReference>
<dbReference type="PANTHER" id="PTHR11461">
    <property type="entry name" value="SERINE PROTEASE INHIBITOR, SERPIN"/>
    <property type="match status" value="1"/>
</dbReference>
<evidence type="ECO:0000256" key="1">
    <source>
        <dbReference type="ARBA" id="ARBA00009500"/>
    </source>
</evidence>
<dbReference type="Pfam" id="PF00079">
    <property type="entry name" value="Serpin"/>
    <property type="match status" value="1"/>
</dbReference>
<dbReference type="CDD" id="cd02043">
    <property type="entry name" value="serpinP_plants"/>
    <property type="match status" value="1"/>
</dbReference>
<protein>
    <recommendedName>
        <fullName evidence="4">Serpin domain-containing protein</fullName>
    </recommendedName>
</protein>
<evidence type="ECO:0000259" key="4">
    <source>
        <dbReference type="SMART" id="SM00093"/>
    </source>
</evidence>
<feature type="compositionally biased region" description="Polar residues" evidence="3">
    <location>
        <begin position="162"/>
        <end position="174"/>
    </location>
</feature>
<dbReference type="GO" id="GO:0004867">
    <property type="term" value="F:serine-type endopeptidase inhibitor activity"/>
    <property type="evidence" value="ECO:0007669"/>
    <property type="project" value="InterPro"/>
</dbReference>
<dbReference type="Proteomes" id="UP000823749">
    <property type="component" value="Chromosome 7"/>
</dbReference>
<comment type="similarity">
    <text evidence="1 2">Belongs to the serpin family.</text>
</comment>
<feature type="compositionally biased region" description="Basic and acidic residues" evidence="3">
    <location>
        <begin position="32"/>
        <end position="53"/>
    </location>
</feature>
<keyword evidence="6" id="KW-1185">Reference proteome</keyword>
<name>A0AAV6JHK5_9ERIC</name>
<reference evidence="5" key="1">
    <citation type="submission" date="2020-08" db="EMBL/GenBank/DDBJ databases">
        <title>Plant Genome Project.</title>
        <authorList>
            <person name="Zhang R.-G."/>
        </authorList>
    </citation>
    <scope>NUCLEOTIDE SEQUENCE</scope>
    <source>
        <strain evidence="5">WSP0</strain>
        <tissue evidence="5">Leaf</tissue>
    </source>
</reference>
<dbReference type="Gene3D" id="2.30.39.10">
    <property type="entry name" value="Alpha-1-antitrypsin, domain 1"/>
    <property type="match status" value="1"/>
</dbReference>
<proteinExistence type="inferred from homology"/>
<dbReference type="InterPro" id="IPR042178">
    <property type="entry name" value="Serpin_sf_1"/>
</dbReference>
<dbReference type="Gene3D" id="3.30.497.10">
    <property type="entry name" value="Antithrombin, subunit I, domain 2"/>
    <property type="match status" value="1"/>
</dbReference>
<evidence type="ECO:0000256" key="3">
    <source>
        <dbReference type="SAM" id="MobiDB-lite"/>
    </source>
</evidence>
<evidence type="ECO:0000313" key="5">
    <source>
        <dbReference type="EMBL" id="KAG5539428.1"/>
    </source>
</evidence>
<sequence length="576" mass="65297">MLRILGSKNIDEINFKSSEMMAVAAGGGSSNEAKDGRSSGRVDDRGFHPEDHGGLAGLPSPSTGSLGRPYQPFPTMGNLDWPYQPSPTGNSGWPYEPPSPPPFPPTGNLVWPYQPSRTGDSCWPYQLPYFPRRRNLDWKYQPSQIGNSDWPYQPLSPPFPPTGNSDRPYQPSRGNSCWPYQLPYFPRRRNWDWNYQPSQTGNSDWPYQPLSPPPFPPTVNSDRPYQRSQTGSSGFQSKQKTRNSDRRYQPFPPVMPVAKGGGPSNNAEDGPTVVMVNGVWVDERFPLRPSYKELIRGVHKCEARTVDFLHKASEVVDEINSWADDASRGLIKDVLKPRSLSSETAIVLGNGLYFKGLWDSDYKFDASRTENRDFYLSSGNIVLVPFMTSHKKYYFGSFEGFNVLRIPYQGRKLNKSFSMYFFLPNEKDGLKNLVEKFNTCPWFLQQNLNLREVPLHEFWIPKFKFSFDFNVSSVMSDMGEPLMFLHNPKDWSDMMHIPEDVPIMIPNMIQKAYIEVDEKGTEAAAITIIGMQCGCACMSPPKTESFVADHPFMFMIKEETSNSVFFTGAVDNPSSS</sequence>
<feature type="region of interest" description="Disordered" evidence="3">
    <location>
        <begin position="147"/>
        <end position="174"/>
    </location>
</feature>
<accession>A0AAV6JHK5</accession>
<dbReference type="EMBL" id="JACTNZ010000007">
    <property type="protein sequence ID" value="KAG5539428.1"/>
    <property type="molecule type" value="Genomic_DNA"/>
</dbReference>
<dbReference type="PROSITE" id="PS00284">
    <property type="entry name" value="SERPIN"/>
    <property type="match status" value="1"/>
</dbReference>
<feature type="region of interest" description="Disordered" evidence="3">
    <location>
        <begin position="202"/>
        <end position="269"/>
    </location>
</feature>
<dbReference type="InterPro" id="IPR000215">
    <property type="entry name" value="Serpin_fam"/>
</dbReference>
<gene>
    <name evidence="5" type="ORF">RHGRI_019836</name>
</gene>
<dbReference type="InterPro" id="IPR023796">
    <property type="entry name" value="Serpin_dom"/>
</dbReference>
<feature type="domain" description="Serpin" evidence="4">
    <location>
        <begin position="1"/>
        <end position="573"/>
    </location>
</feature>